<keyword evidence="3" id="KW-0812">Transmembrane</keyword>
<evidence type="ECO:0000256" key="1">
    <source>
        <dbReference type="ARBA" id="ARBA00004141"/>
    </source>
</evidence>
<name>A0A2K5R3Q7_CEBIM</name>
<evidence type="ECO:0000256" key="5">
    <source>
        <dbReference type="ARBA" id="ARBA00023136"/>
    </source>
</evidence>
<dbReference type="GO" id="GO:0061629">
    <property type="term" value="F:RNA polymerase II-specific DNA-binding transcription factor binding"/>
    <property type="evidence" value="ECO:0007669"/>
    <property type="project" value="Ensembl"/>
</dbReference>
<reference evidence="6" key="1">
    <citation type="submission" date="2025-08" db="UniProtKB">
        <authorList>
            <consortium name="Ensembl"/>
        </authorList>
    </citation>
    <scope>IDENTIFICATION</scope>
</reference>
<sequence length="126" mass="12282">MEFTRAVTGVARVASGCAAALPVARIASVVIGAREPTQLLFPAATEVQAVPVVLGARGFTGVGMAENSIAAKVTSAVAIADRGGVASGSLVVTLQSLGATGLSRLTKLVLGSTGSAAAAAGFVNFL</sequence>
<organism evidence="6 7">
    <name type="scientific">Cebus imitator</name>
    <name type="common">Panamanian white-faced capuchin</name>
    <name type="synonym">Cebus capucinus imitator</name>
    <dbReference type="NCBI Taxonomy" id="2715852"/>
    <lineage>
        <taxon>Eukaryota</taxon>
        <taxon>Metazoa</taxon>
        <taxon>Chordata</taxon>
        <taxon>Craniata</taxon>
        <taxon>Vertebrata</taxon>
        <taxon>Euteleostomi</taxon>
        <taxon>Mammalia</taxon>
        <taxon>Eutheria</taxon>
        <taxon>Euarchontoglires</taxon>
        <taxon>Primates</taxon>
        <taxon>Haplorrhini</taxon>
        <taxon>Platyrrhini</taxon>
        <taxon>Cebidae</taxon>
        <taxon>Cebinae</taxon>
        <taxon>Cebus</taxon>
    </lineage>
</organism>
<accession>A0A2K5R3Q7</accession>
<dbReference type="Proteomes" id="UP000233040">
    <property type="component" value="Unassembled WGS sequence"/>
</dbReference>
<keyword evidence="7" id="KW-1185">Reference proteome</keyword>
<dbReference type="GO" id="GO:0044827">
    <property type="term" value="P:host-mediated perturbation of viral genome replication"/>
    <property type="evidence" value="ECO:0007669"/>
    <property type="project" value="Ensembl"/>
</dbReference>
<dbReference type="GO" id="GO:0005637">
    <property type="term" value="C:nuclear inner membrane"/>
    <property type="evidence" value="ECO:0007669"/>
    <property type="project" value="Ensembl"/>
</dbReference>
<dbReference type="PANTHER" id="PTHR16932">
    <property type="entry name" value="INTERFERON ALPHA-INDUCIBLE PROTEIN 27"/>
    <property type="match status" value="1"/>
</dbReference>
<evidence type="ECO:0000256" key="2">
    <source>
        <dbReference type="ARBA" id="ARBA00007262"/>
    </source>
</evidence>
<comment type="subcellular location">
    <subcellularLocation>
        <location evidence="1">Membrane</location>
        <topology evidence="1">Multi-pass membrane protein</topology>
    </subcellularLocation>
</comment>
<dbReference type="GO" id="GO:0005521">
    <property type="term" value="F:lamin binding"/>
    <property type="evidence" value="ECO:0007669"/>
    <property type="project" value="Ensembl"/>
</dbReference>
<dbReference type="GeneTree" id="ENSGT00940000164233"/>
<dbReference type="GO" id="GO:0001836">
    <property type="term" value="P:release of cytochrome c from mitochondria"/>
    <property type="evidence" value="ECO:0007669"/>
    <property type="project" value="TreeGrafter"/>
</dbReference>
<reference evidence="6" key="2">
    <citation type="submission" date="2025-09" db="UniProtKB">
        <authorList>
            <consortium name="Ensembl"/>
        </authorList>
    </citation>
    <scope>IDENTIFICATION</scope>
</reference>
<evidence type="ECO:0000313" key="7">
    <source>
        <dbReference type="Proteomes" id="UP000233040"/>
    </source>
</evidence>
<dbReference type="PANTHER" id="PTHR16932:SF2">
    <property type="entry name" value="INTERFERON ALPHA-INDUCIBLE PROTEIN 27, MITOCHONDRIAL"/>
    <property type="match status" value="1"/>
</dbReference>
<dbReference type="InterPro" id="IPR038213">
    <property type="entry name" value="IFI6/IFI27-like_sf"/>
</dbReference>
<comment type="similarity">
    <text evidence="2">Belongs to the IFI6/IFI27 family.</text>
</comment>
<gene>
    <name evidence="6" type="primary">IFI27</name>
</gene>
<dbReference type="GO" id="GO:0070269">
    <property type="term" value="P:pyroptotic inflammatory response"/>
    <property type="evidence" value="ECO:0007669"/>
    <property type="project" value="Ensembl"/>
</dbReference>
<dbReference type="GO" id="GO:0051607">
    <property type="term" value="P:defense response to virus"/>
    <property type="evidence" value="ECO:0007669"/>
    <property type="project" value="Ensembl"/>
</dbReference>
<dbReference type="GO" id="GO:0060337">
    <property type="term" value="P:type I interferon-mediated signaling pathway"/>
    <property type="evidence" value="ECO:0007669"/>
    <property type="project" value="Ensembl"/>
</dbReference>
<dbReference type="GO" id="GO:0097193">
    <property type="term" value="P:intrinsic apoptotic signaling pathway"/>
    <property type="evidence" value="ECO:0007669"/>
    <property type="project" value="TreeGrafter"/>
</dbReference>
<dbReference type="Ensembl" id="ENSCCAT00000040259.1">
    <property type="protein sequence ID" value="ENSCCAP00000022759.1"/>
    <property type="gene ID" value="ENSCCAG00000029176.1"/>
</dbReference>
<proteinExistence type="inferred from homology"/>
<dbReference type="InterPro" id="IPR009311">
    <property type="entry name" value="IFI6/IFI27-like"/>
</dbReference>
<evidence type="ECO:0000313" key="6">
    <source>
        <dbReference type="Ensembl" id="ENSCCAP00000022759.1"/>
    </source>
</evidence>
<dbReference type="Gene3D" id="6.10.110.10">
    <property type="match status" value="1"/>
</dbReference>
<dbReference type="GO" id="GO:0046825">
    <property type="term" value="P:regulation of protein export from nucleus"/>
    <property type="evidence" value="ECO:0007669"/>
    <property type="project" value="Ensembl"/>
</dbReference>
<dbReference type="GO" id="GO:0031966">
    <property type="term" value="C:mitochondrial membrane"/>
    <property type="evidence" value="ECO:0007669"/>
    <property type="project" value="Ensembl"/>
</dbReference>
<evidence type="ECO:0000256" key="3">
    <source>
        <dbReference type="ARBA" id="ARBA00022692"/>
    </source>
</evidence>
<dbReference type="GO" id="GO:0070936">
    <property type="term" value="P:protein K48-linked ubiquitination"/>
    <property type="evidence" value="ECO:0007669"/>
    <property type="project" value="Ensembl"/>
</dbReference>
<dbReference type="AlphaFoldDB" id="A0A2K5R3Q7"/>
<protein>
    <submittedName>
        <fullName evidence="6">Interferon alpha inducible protein 27</fullName>
    </submittedName>
</protein>
<keyword evidence="5" id="KW-0472">Membrane</keyword>
<dbReference type="GO" id="GO:0060090">
    <property type="term" value="F:molecular adaptor activity"/>
    <property type="evidence" value="ECO:0007669"/>
    <property type="project" value="Ensembl"/>
</dbReference>
<dbReference type="Pfam" id="PF06140">
    <property type="entry name" value="Ifi-6-16"/>
    <property type="match status" value="1"/>
</dbReference>
<dbReference type="GO" id="GO:0097191">
    <property type="term" value="P:extrinsic apoptotic signaling pathway"/>
    <property type="evidence" value="ECO:0007669"/>
    <property type="project" value="Ensembl"/>
</dbReference>
<dbReference type="OMA" id="GAREPTQ"/>
<dbReference type="GO" id="GO:0042802">
    <property type="term" value="F:identical protein binding"/>
    <property type="evidence" value="ECO:0007669"/>
    <property type="project" value="Ensembl"/>
</dbReference>
<keyword evidence="4" id="KW-1133">Transmembrane helix</keyword>
<dbReference type="GO" id="GO:0000122">
    <property type="term" value="P:negative regulation of transcription by RNA polymerase II"/>
    <property type="evidence" value="ECO:0007669"/>
    <property type="project" value="Ensembl"/>
</dbReference>
<dbReference type="GO" id="GO:0043161">
    <property type="term" value="P:proteasome-mediated ubiquitin-dependent protein catabolic process"/>
    <property type="evidence" value="ECO:0007669"/>
    <property type="project" value="Ensembl"/>
</dbReference>
<evidence type="ECO:0000256" key="4">
    <source>
        <dbReference type="ARBA" id="ARBA00022989"/>
    </source>
</evidence>